<evidence type="ECO:0000313" key="2">
    <source>
        <dbReference type="Proteomes" id="UP000190961"/>
    </source>
</evidence>
<dbReference type="InterPro" id="IPR025293">
    <property type="entry name" value="YfiR/HmsC-like"/>
</dbReference>
<sequence>MRRTVTLTILMLLGIIGISHKSHAQEKDYRTQVLFLYNFIKYISWPSPANQFVIGVVGDSPILDELHKLAGIRKTPDGKTIIIKVIENMNAVYDCNMIYLSDMRSKDIIKLVSIIQLQPALIVAERDGLAKKGAEINFFIQDDDKLGFSISRKNIEGKKLKVSGELLRLAELAD</sequence>
<proteinExistence type="predicted"/>
<dbReference type="Pfam" id="PF13689">
    <property type="entry name" value="DUF4154"/>
    <property type="match status" value="1"/>
</dbReference>
<dbReference type="EMBL" id="FUZU01000003">
    <property type="protein sequence ID" value="SKC81580.1"/>
    <property type="molecule type" value="Genomic_DNA"/>
</dbReference>
<evidence type="ECO:0008006" key="3">
    <source>
        <dbReference type="Google" id="ProtNLM"/>
    </source>
</evidence>
<gene>
    <name evidence="1" type="ORF">SAMN05660236_3978</name>
</gene>
<keyword evidence="2" id="KW-1185">Reference proteome</keyword>
<dbReference type="STRING" id="688867.SAMN05660236_3978"/>
<dbReference type="AlphaFoldDB" id="A0A1T5M012"/>
<reference evidence="1 2" key="1">
    <citation type="submission" date="2017-02" db="EMBL/GenBank/DDBJ databases">
        <authorList>
            <person name="Peterson S.W."/>
        </authorList>
    </citation>
    <scope>NUCLEOTIDE SEQUENCE [LARGE SCALE GENOMIC DNA]</scope>
    <source>
        <strain evidence="1 2">DSM 25262</strain>
    </source>
</reference>
<accession>A0A1T5M012</accession>
<dbReference type="RefSeq" id="WP_079688549.1">
    <property type="nucleotide sequence ID" value="NZ_FUZU01000003.1"/>
</dbReference>
<organism evidence="1 2">
    <name type="scientific">Ohtaekwangia koreensis</name>
    <dbReference type="NCBI Taxonomy" id="688867"/>
    <lineage>
        <taxon>Bacteria</taxon>
        <taxon>Pseudomonadati</taxon>
        <taxon>Bacteroidota</taxon>
        <taxon>Cytophagia</taxon>
        <taxon>Cytophagales</taxon>
        <taxon>Fulvivirgaceae</taxon>
        <taxon>Ohtaekwangia</taxon>
    </lineage>
</organism>
<dbReference type="Proteomes" id="UP000190961">
    <property type="component" value="Unassembled WGS sequence"/>
</dbReference>
<evidence type="ECO:0000313" key="1">
    <source>
        <dbReference type="EMBL" id="SKC81580.1"/>
    </source>
</evidence>
<protein>
    <recommendedName>
        <fullName evidence="3">DUF4154 domain-containing protein</fullName>
    </recommendedName>
</protein>
<name>A0A1T5M012_9BACT</name>
<dbReference type="OrthoDB" id="1342147at2"/>